<evidence type="ECO:0000256" key="1">
    <source>
        <dbReference type="SAM" id="SignalP"/>
    </source>
</evidence>
<proteinExistence type="predicted"/>
<sequence length="151" mass="17166">MMKKIILISLLTVASLFSSSFKVGDNIGVFSLPNQFDKKRSVDPSVQTIIVSFEKDTGANVNNFLDSKNVDFLQKHHAVFIADISGMPSIITKLFALPKMRDYKHSILLIYNENDERFIKEEGKSTLYRLQNGVIKSISFITKDDLEEVFK</sequence>
<protein>
    <recommendedName>
        <fullName evidence="4">FAD/FMN-containing dehydrogenase</fullName>
    </recommendedName>
</protein>
<evidence type="ECO:0000313" key="3">
    <source>
        <dbReference type="Proteomes" id="UP000290191"/>
    </source>
</evidence>
<evidence type="ECO:0008006" key="4">
    <source>
        <dbReference type="Google" id="ProtNLM"/>
    </source>
</evidence>
<evidence type="ECO:0000313" key="2">
    <source>
        <dbReference type="EMBL" id="RXJ61520.1"/>
    </source>
</evidence>
<accession>A0A4Q0XVB5</accession>
<comment type="caution">
    <text evidence="2">The sequence shown here is derived from an EMBL/GenBank/DDBJ whole genome shotgun (WGS) entry which is preliminary data.</text>
</comment>
<feature type="chain" id="PRO_5020696018" description="FAD/FMN-containing dehydrogenase" evidence="1">
    <location>
        <begin position="25"/>
        <end position="151"/>
    </location>
</feature>
<dbReference type="STRING" id="877500.GCA_000935065_03177"/>
<dbReference type="AlphaFoldDB" id="A0A4Q0XVB5"/>
<gene>
    <name evidence="2" type="ORF">CRV06_13080</name>
</gene>
<keyword evidence="3" id="KW-1185">Reference proteome</keyword>
<dbReference type="EMBL" id="PDKO01000014">
    <property type="protein sequence ID" value="RXJ61520.1"/>
    <property type="molecule type" value="Genomic_DNA"/>
</dbReference>
<feature type="signal peptide" evidence="1">
    <location>
        <begin position="1"/>
        <end position="24"/>
    </location>
</feature>
<dbReference type="Proteomes" id="UP000290191">
    <property type="component" value="Unassembled WGS sequence"/>
</dbReference>
<keyword evidence="1" id="KW-0732">Signal</keyword>
<name>A0A4Q0XVB5_9BACT</name>
<dbReference type="OrthoDB" id="5340260at2"/>
<organism evidence="2 3">
    <name type="scientific">Halarcobacter anaerophilus</name>
    <dbReference type="NCBI Taxonomy" id="877500"/>
    <lineage>
        <taxon>Bacteria</taxon>
        <taxon>Pseudomonadati</taxon>
        <taxon>Campylobacterota</taxon>
        <taxon>Epsilonproteobacteria</taxon>
        <taxon>Campylobacterales</taxon>
        <taxon>Arcobacteraceae</taxon>
        <taxon>Halarcobacter</taxon>
    </lineage>
</organism>
<reference evidence="2 3" key="1">
    <citation type="submission" date="2017-10" db="EMBL/GenBank/DDBJ databases">
        <title>Genomics of the genus Arcobacter.</title>
        <authorList>
            <person name="Perez-Cataluna A."/>
            <person name="Figueras M.J."/>
        </authorList>
    </citation>
    <scope>NUCLEOTIDE SEQUENCE [LARGE SCALE GENOMIC DNA]</scope>
    <source>
        <strain evidence="2 3">DSM 24636</strain>
    </source>
</reference>